<dbReference type="PANTHER" id="PTHR31862">
    <property type="entry name" value="UPF0261 DOMAIN PROTEIN (AFU_ORTHOLOGUE AFUA_1G10120)"/>
    <property type="match status" value="1"/>
</dbReference>
<dbReference type="InterPro" id="IPR051353">
    <property type="entry name" value="Tobamovirus_resist_UPF0261"/>
</dbReference>
<dbReference type="Gene3D" id="3.40.50.12030">
    <property type="entry name" value="Uncharacterised protein family UPF0261, NC domain"/>
    <property type="match status" value="1"/>
</dbReference>
<dbReference type="PIRSF" id="PIRSF033271">
    <property type="entry name" value="UCP033271"/>
    <property type="match status" value="1"/>
</dbReference>
<dbReference type="InterPro" id="IPR056778">
    <property type="entry name" value="UPF0261_C"/>
</dbReference>
<dbReference type="NCBIfam" id="NF002674">
    <property type="entry name" value="PRK02399.1-2"/>
    <property type="match status" value="1"/>
</dbReference>
<dbReference type="CDD" id="cd15488">
    <property type="entry name" value="Tm-1-like"/>
    <property type="match status" value="1"/>
</dbReference>
<dbReference type="PANTHER" id="PTHR31862:SF1">
    <property type="entry name" value="UPF0261 DOMAIN PROTEIN (AFU_ORTHOLOGUE AFUA_1G10120)"/>
    <property type="match status" value="1"/>
</dbReference>
<dbReference type="AlphaFoldDB" id="A0A1I4PN89"/>
<feature type="domain" description="UPF0261" evidence="1">
    <location>
        <begin position="2"/>
        <end position="175"/>
    </location>
</feature>
<dbReference type="OrthoDB" id="9776369at2"/>
<dbReference type="RefSeq" id="WP_090928055.1">
    <property type="nucleotide sequence ID" value="NZ_FOTY01000029.1"/>
</dbReference>
<dbReference type="Pfam" id="PF06792">
    <property type="entry name" value="UPF0261"/>
    <property type="match status" value="1"/>
</dbReference>
<accession>A0A1I4PN89</accession>
<evidence type="ECO:0000259" key="2">
    <source>
        <dbReference type="Pfam" id="PF23189"/>
    </source>
</evidence>
<dbReference type="Proteomes" id="UP000199668">
    <property type="component" value="Unassembled WGS sequence"/>
</dbReference>
<dbReference type="STRING" id="266892.SAMN04488054_12921"/>
<dbReference type="EMBL" id="FOTY01000029">
    <property type="protein sequence ID" value="SFM29257.1"/>
    <property type="molecule type" value="Genomic_DNA"/>
</dbReference>
<reference evidence="3 4" key="1">
    <citation type="submission" date="2016-10" db="EMBL/GenBank/DDBJ databases">
        <authorList>
            <person name="de Groot N.N."/>
        </authorList>
    </citation>
    <scope>NUCLEOTIDE SEQUENCE [LARGE SCALE GENOMIC DNA]</scope>
    <source>
        <strain evidence="3 4">CGMCC 1.6134</strain>
    </source>
</reference>
<protein>
    <submittedName>
        <fullName evidence="3">Uncharacterized protein, UPF0261 family</fullName>
    </submittedName>
</protein>
<dbReference type="InterPro" id="IPR008322">
    <property type="entry name" value="UPF0261"/>
</dbReference>
<dbReference type="InterPro" id="IPR044122">
    <property type="entry name" value="UPF0261_N"/>
</dbReference>
<keyword evidence="4" id="KW-1185">Reference proteome</keyword>
<evidence type="ECO:0000313" key="3">
    <source>
        <dbReference type="EMBL" id="SFM29257.1"/>
    </source>
</evidence>
<feature type="domain" description="UPF0261" evidence="2">
    <location>
        <begin position="183"/>
        <end position="399"/>
    </location>
</feature>
<gene>
    <name evidence="3" type="ORF">SAMN04488054_12921</name>
</gene>
<sequence length="413" mass="44221">MKTIAVAGTFDSKGQEFLYVKEQIESAGFDTLMIHTGVFEPMFTPDISNADIVASAGEDIHAVTAKQDRAYATEYLSKGMKTYLPALYEEGRFDGIISLGGSGGTSIVTSGMQELPIGVPKVMVSTVASGNTEPYVGISDIMMIPSIVDVAGLNVISKNVFANAAAAVTGMVSSETTSSEKDKPLIAATMFGVTTPCINHAKAVLEDYGYEVLIFHATGIGGRTMEHLIANGFIDGVLDVTTTEWADEHVGGILAAGPHRLEAASARGIPQVVSAGALDMVNFGPYDTVPEQFAGRTFYKHNPTTTLMRTNVQENEDIGKIIAGKLNQAQQAATFLLPTRGISSIDVPGQPFHGSEEDAVLFRTLREHVDTNRVEWIEMDTDINSESFAKAAADTLHNHMKKAEGEKEHADTK</sequence>
<dbReference type="Gene3D" id="3.40.50.12020">
    <property type="entry name" value="Uncharacterised protein family UPF0261, NN domain"/>
    <property type="match status" value="1"/>
</dbReference>
<proteinExistence type="predicted"/>
<evidence type="ECO:0000313" key="4">
    <source>
        <dbReference type="Proteomes" id="UP000199668"/>
    </source>
</evidence>
<name>A0A1I4PN89_9BACI</name>
<organism evidence="3 4">
    <name type="scientific">Salibacterium qingdaonense</name>
    <dbReference type="NCBI Taxonomy" id="266892"/>
    <lineage>
        <taxon>Bacteria</taxon>
        <taxon>Bacillati</taxon>
        <taxon>Bacillota</taxon>
        <taxon>Bacilli</taxon>
        <taxon>Bacillales</taxon>
        <taxon>Bacillaceae</taxon>
    </lineage>
</organism>
<evidence type="ECO:0000259" key="1">
    <source>
        <dbReference type="Pfam" id="PF06792"/>
    </source>
</evidence>
<dbReference type="Pfam" id="PF23189">
    <property type="entry name" value="UPF0261_C"/>
    <property type="match status" value="1"/>
</dbReference>